<dbReference type="AlphaFoldDB" id="A0A2T8FCJ8"/>
<gene>
    <name evidence="4" type="ORF">DDE18_09115</name>
</gene>
<evidence type="ECO:0000256" key="1">
    <source>
        <dbReference type="ARBA" id="ARBA00023125"/>
    </source>
</evidence>
<keyword evidence="1" id="KW-0238">DNA-binding</keyword>
<feature type="compositionally biased region" description="Basic and acidic residues" evidence="2">
    <location>
        <begin position="137"/>
        <end position="154"/>
    </location>
</feature>
<evidence type="ECO:0000313" key="4">
    <source>
        <dbReference type="EMBL" id="PVG83434.1"/>
    </source>
</evidence>
<reference evidence="4 5" key="1">
    <citation type="submission" date="2018-04" db="EMBL/GenBank/DDBJ databases">
        <title>Genome of Nocardioides gansuensis WSJ-1.</title>
        <authorList>
            <person name="Wu S."/>
            <person name="Wang G."/>
        </authorList>
    </citation>
    <scope>NUCLEOTIDE SEQUENCE [LARGE SCALE GENOMIC DNA]</scope>
    <source>
        <strain evidence="4 5">WSJ-1</strain>
    </source>
</reference>
<dbReference type="EMBL" id="QDGZ01000003">
    <property type="protein sequence ID" value="PVG83434.1"/>
    <property type="molecule type" value="Genomic_DNA"/>
</dbReference>
<dbReference type="PANTHER" id="PTHR30204">
    <property type="entry name" value="REDOX-CYCLING DRUG-SENSING TRANSCRIPTIONAL ACTIVATOR SOXR"/>
    <property type="match status" value="1"/>
</dbReference>
<dbReference type="RefSeq" id="WP_116571913.1">
    <property type="nucleotide sequence ID" value="NZ_QDGZ01000003.1"/>
</dbReference>
<dbReference type="SUPFAM" id="SSF46955">
    <property type="entry name" value="Putative DNA-binding domain"/>
    <property type="match status" value="1"/>
</dbReference>
<protein>
    <submittedName>
        <fullName evidence="4">MerR family transcriptional regulator</fullName>
    </submittedName>
</protein>
<comment type="caution">
    <text evidence="4">The sequence shown here is derived from an EMBL/GenBank/DDBJ whole genome shotgun (WGS) entry which is preliminary data.</text>
</comment>
<evidence type="ECO:0000256" key="2">
    <source>
        <dbReference type="SAM" id="MobiDB-lite"/>
    </source>
</evidence>
<keyword evidence="5" id="KW-1185">Reference proteome</keyword>
<dbReference type="PANTHER" id="PTHR30204:SF93">
    <property type="entry name" value="HTH MERR-TYPE DOMAIN-CONTAINING PROTEIN"/>
    <property type="match status" value="1"/>
</dbReference>
<dbReference type="InterPro" id="IPR009061">
    <property type="entry name" value="DNA-bd_dom_put_sf"/>
</dbReference>
<feature type="domain" description="HTH merR-type" evidence="3">
    <location>
        <begin position="5"/>
        <end position="73"/>
    </location>
</feature>
<sequence length="154" mass="17340">MKSSHWSVGEVAERFGLATHVLRHWEDMGLLTPERDSAGRRRYGRDDLVRVAAVQRNKAAGMSLEQIRLLFDGSADGRRRVLTDHLADIDERIRALETSRAMTEHALDCRAHDITTCPNFRKHLETALAGGPWHPGPGDHEHAHATPEVRRSRG</sequence>
<dbReference type="Gene3D" id="1.10.1660.10">
    <property type="match status" value="1"/>
</dbReference>
<dbReference type="InterPro" id="IPR047057">
    <property type="entry name" value="MerR_fam"/>
</dbReference>
<dbReference type="Proteomes" id="UP000246018">
    <property type="component" value="Unassembled WGS sequence"/>
</dbReference>
<feature type="region of interest" description="Disordered" evidence="2">
    <location>
        <begin position="129"/>
        <end position="154"/>
    </location>
</feature>
<dbReference type="CDD" id="cd00592">
    <property type="entry name" value="HTH_MerR-like"/>
    <property type="match status" value="1"/>
</dbReference>
<organism evidence="4 5">
    <name type="scientific">Nocardioides gansuensis</name>
    <dbReference type="NCBI Taxonomy" id="2138300"/>
    <lineage>
        <taxon>Bacteria</taxon>
        <taxon>Bacillati</taxon>
        <taxon>Actinomycetota</taxon>
        <taxon>Actinomycetes</taxon>
        <taxon>Propionibacteriales</taxon>
        <taxon>Nocardioidaceae</taxon>
        <taxon>Nocardioides</taxon>
    </lineage>
</organism>
<dbReference type="Pfam" id="PF13411">
    <property type="entry name" value="MerR_1"/>
    <property type="match status" value="1"/>
</dbReference>
<dbReference type="SMART" id="SM00422">
    <property type="entry name" value="HTH_MERR"/>
    <property type="match status" value="1"/>
</dbReference>
<accession>A0A2T8FCJ8</accession>
<name>A0A2T8FCJ8_9ACTN</name>
<dbReference type="GO" id="GO:0003677">
    <property type="term" value="F:DNA binding"/>
    <property type="evidence" value="ECO:0007669"/>
    <property type="project" value="UniProtKB-KW"/>
</dbReference>
<evidence type="ECO:0000313" key="5">
    <source>
        <dbReference type="Proteomes" id="UP000246018"/>
    </source>
</evidence>
<dbReference type="PRINTS" id="PR00040">
    <property type="entry name" value="HTHMERR"/>
</dbReference>
<dbReference type="OrthoDB" id="9802039at2"/>
<dbReference type="GO" id="GO:0003700">
    <property type="term" value="F:DNA-binding transcription factor activity"/>
    <property type="evidence" value="ECO:0007669"/>
    <property type="project" value="InterPro"/>
</dbReference>
<dbReference type="PROSITE" id="PS50937">
    <property type="entry name" value="HTH_MERR_2"/>
    <property type="match status" value="1"/>
</dbReference>
<proteinExistence type="predicted"/>
<evidence type="ECO:0000259" key="3">
    <source>
        <dbReference type="PROSITE" id="PS50937"/>
    </source>
</evidence>
<dbReference type="InterPro" id="IPR000551">
    <property type="entry name" value="MerR-type_HTH_dom"/>
</dbReference>